<evidence type="ECO:0000313" key="2">
    <source>
        <dbReference type="Proteomes" id="UP001152798"/>
    </source>
</evidence>
<name>A0A9P0MK75_NEZVI</name>
<organism evidence="1 2">
    <name type="scientific">Nezara viridula</name>
    <name type="common">Southern green stink bug</name>
    <name type="synonym">Cimex viridulus</name>
    <dbReference type="NCBI Taxonomy" id="85310"/>
    <lineage>
        <taxon>Eukaryota</taxon>
        <taxon>Metazoa</taxon>
        <taxon>Ecdysozoa</taxon>
        <taxon>Arthropoda</taxon>
        <taxon>Hexapoda</taxon>
        <taxon>Insecta</taxon>
        <taxon>Pterygota</taxon>
        <taxon>Neoptera</taxon>
        <taxon>Paraneoptera</taxon>
        <taxon>Hemiptera</taxon>
        <taxon>Heteroptera</taxon>
        <taxon>Panheteroptera</taxon>
        <taxon>Pentatomomorpha</taxon>
        <taxon>Pentatomoidea</taxon>
        <taxon>Pentatomidae</taxon>
        <taxon>Pentatominae</taxon>
        <taxon>Nezara</taxon>
    </lineage>
</organism>
<proteinExistence type="predicted"/>
<dbReference type="Proteomes" id="UP001152798">
    <property type="component" value="Chromosome 3"/>
</dbReference>
<sequence length="72" mass="8280">MPQKHTSHEPFHCVRCKQLLVAAVVQANSAVPRSRHRKWAFDSLPGLIYSRFPKPIQILFNKTVSQLLKLNT</sequence>
<accession>A0A9P0MK75</accession>
<dbReference type="EMBL" id="OV725079">
    <property type="protein sequence ID" value="CAH1397075.1"/>
    <property type="molecule type" value="Genomic_DNA"/>
</dbReference>
<gene>
    <name evidence="1" type="ORF">NEZAVI_LOCUS7000</name>
</gene>
<keyword evidence="2" id="KW-1185">Reference proteome</keyword>
<dbReference type="AlphaFoldDB" id="A0A9P0MK75"/>
<reference evidence="1" key="1">
    <citation type="submission" date="2022-01" db="EMBL/GenBank/DDBJ databases">
        <authorList>
            <person name="King R."/>
        </authorList>
    </citation>
    <scope>NUCLEOTIDE SEQUENCE</scope>
</reference>
<protein>
    <submittedName>
        <fullName evidence="1">Uncharacterized protein</fullName>
    </submittedName>
</protein>
<evidence type="ECO:0000313" key="1">
    <source>
        <dbReference type="EMBL" id="CAH1397075.1"/>
    </source>
</evidence>